<comment type="catalytic activity">
    <reaction evidence="9">
        <text>a 1,2-diacyl-sn-glycerol + ATP = a 1,2-diacyl-sn-glycero-3-phosphate + ADP + H(+)</text>
        <dbReference type="Rhea" id="RHEA:10272"/>
        <dbReference type="ChEBI" id="CHEBI:15378"/>
        <dbReference type="ChEBI" id="CHEBI:17815"/>
        <dbReference type="ChEBI" id="CHEBI:30616"/>
        <dbReference type="ChEBI" id="CHEBI:58608"/>
        <dbReference type="ChEBI" id="CHEBI:456216"/>
        <dbReference type="EC" id="2.7.1.107"/>
    </reaction>
</comment>
<dbReference type="EC" id="2.7.1.107" evidence="9"/>
<keyword evidence="5" id="KW-0479">Metal-binding</keyword>
<proteinExistence type="inferred from homology"/>
<evidence type="ECO:0000256" key="4">
    <source>
        <dbReference type="ARBA" id="ARBA00022741"/>
    </source>
</evidence>
<dbReference type="GO" id="GO:0008270">
    <property type="term" value="F:zinc ion binding"/>
    <property type="evidence" value="ECO:0007669"/>
    <property type="project" value="UniProtKB-KW"/>
</dbReference>
<keyword evidence="12" id="KW-1185">Reference proteome</keyword>
<keyword evidence="3 9" id="KW-0808">Transferase</keyword>
<dbReference type="InterPro" id="IPR017438">
    <property type="entry name" value="ATP-NAD_kinase_N"/>
</dbReference>
<accession>K2NVL9</accession>
<organism evidence="11 12">
    <name type="scientific">Trypanosoma cruzi marinkellei</name>
    <dbReference type="NCBI Taxonomy" id="85056"/>
    <lineage>
        <taxon>Eukaryota</taxon>
        <taxon>Discoba</taxon>
        <taxon>Euglenozoa</taxon>
        <taxon>Kinetoplastea</taxon>
        <taxon>Metakinetoplastina</taxon>
        <taxon>Trypanosomatida</taxon>
        <taxon>Trypanosomatidae</taxon>
        <taxon>Trypanosoma</taxon>
        <taxon>Schizotrypanum</taxon>
    </lineage>
</organism>
<evidence type="ECO:0000256" key="3">
    <source>
        <dbReference type="ARBA" id="ARBA00022679"/>
    </source>
</evidence>
<evidence type="ECO:0000256" key="7">
    <source>
        <dbReference type="ARBA" id="ARBA00022840"/>
    </source>
</evidence>
<evidence type="ECO:0000256" key="6">
    <source>
        <dbReference type="ARBA" id="ARBA00022777"/>
    </source>
</evidence>
<dbReference type="Gene3D" id="2.60.200.40">
    <property type="match status" value="1"/>
</dbReference>
<evidence type="ECO:0000259" key="10">
    <source>
        <dbReference type="PROSITE" id="PS50146"/>
    </source>
</evidence>
<dbReference type="Gene3D" id="3.40.50.10330">
    <property type="entry name" value="Probable inorganic polyphosphate/atp-NAD kinase, domain 1"/>
    <property type="match status" value="1"/>
</dbReference>
<keyword evidence="8" id="KW-0472">Membrane</keyword>
<dbReference type="GO" id="GO:0004143">
    <property type="term" value="F:ATP-dependent diacylglycerol kinase activity"/>
    <property type="evidence" value="ECO:0007669"/>
    <property type="project" value="UniProtKB-EC"/>
</dbReference>
<evidence type="ECO:0000313" key="12">
    <source>
        <dbReference type="Proteomes" id="UP000007350"/>
    </source>
</evidence>
<evidence type="ECO:0000313" key="11">
    <source>
        <dbReference type="EMBL" id="EKF32992.1"/>
    </source>
</evidence>
<reference evidence="11 12" key="1">
    <citation type="journal article" date="2012" name="BMC Genomics">
        <title>Comparative genomic analysis of human infective Trypanosoma cruzi lineages with the bat-restricted subspecies T. cruzi marinkellei.</title>
        <authorList>
            <person name="Franzen O."/>
            <person name="Talavera-Lopez C."/>
            <person name="Ochaya S."/>
            <person name="Butler C.E."/>
            <person name="Messenger L.A."/>
            <person name="Lewis M.D."/>
            <person name="Llewellyn M.S."/>
            <person name="Marinkelle C.J."/>
            <person name="Tyler K.M."/>
            <person name="Miles M.A."/>
            <person name="Andersson B."/>
        </authorList>
    </citation>
    <scope>NUCLEOTIDE SEQUENCE [LARGE SCALE GENOMIC DNA]</scope>
    <source>
        <strain evidence="11 12">B7</strain>
    </source>
</reference>
<dbReference type="Proteomes" id="UP000007350">
    <property type="component" value="Unassembled WGS sequence"/>
</dbReference>
<dbReference type="SMART" id="SM00045">
    <property type="entry name" value="DAGKa"/>
    <property type="match status" value="1"/>
</dbReference>
<dbReference type="InterPro" id="IPR016064">
    <property type="entry name" value="NAD/diacylglycerol_kinase_sf"/>
</dbReference>
<comment type="similarity">
    <text evidence="2 9">Belongs to the eukaryotic diacylglycerol kinase family.</text>
</comment>
<dbReference type="Pfam" id="PF00781">
    <property type="entry name" value="DAGK_cat"/>
    <property type="match status" value="1"/>
</dbReference>
<evidence type="ECO:0000256" key="9">
    <source>
        <dbReference type="RuleBase" id="RU361128"/>
    </source>
</evidence>
<keyword evidence="4 9" id="KW-0547">Nucleotide-binding</keyword>
<keyword evidence="5" id="KW-0862">Zinc</keyword>
<protein>
    <recommendedName>
        <fullName evidence="9">Diacylglycerol kinase</fullName>
        <shortName evidence="9">DAG kinase</shortName>
        <ecNumber evidence="9">2.7.1.107</ecNumber>
    </recommendedName>
</protein>
<evidence type="ECO:0000256" key="2">
    <source>
        <dbReference type="ARBA" id="ARBA00009280"/>
    </source>
</evidence>
<evidence type="ECO:0000256" key="1">
    <source>
        <dbReference type="ARBA" id="ARBA00004370"/>
    </source>
</evidence>
<feature type="domain" description="DAGKc" evidence="10">
    <location>
        <begin position="14"/>
        <end position="163"/>
    </location>
</feature>
<dbReference type="GO" id="GO:0016020">
    <property type="term" value="C:membrane"/>
    <property type="evidence" value="ECO:0007669"/>
    <property type="project" value="UniProtKB-SubCell"/>
</dbReference>
<sequence length="378" mass="41566">MLTDNQNCPEMERPDKRVTVVLINTSSGERTAAEFVRKQLETHFGEEKVFDLFPSGEPAIPEAKKFLERHNPAVVIVAGGDGTVSLVLEITDGLRRTNMISTASAYVAVLPMGTGNDLSRTLGFGGGYVKPLLNPEKKFKRFLDRVAHAKGIKMDRWSVHLQKKSTLTATSAGEDVHSGTSSRTYGDDDVYVVEKTMINYFSIGFDAAIVRQFSDFRNDHPTLCSQRSLNKLWYGCFGCGSMCKSIALPTRQMKLTVDGRCFAVPPGTKVLLVTNVKTYAGGAVFWKDERCRFAKPDVGDGLLEVMALYGVWHFAGVRMGIRKAMKVAQGNCIRIETPAYFAMQLDGEPMDGLACGEEMIDVSITLLSKTLVMTSEGS</sequence>
<dbReference type="SUPFAM" id="SSF111331">
    <property type="entry name" value="NAD kinase/diacylglycerol kinase-like"/>
    <property type="match status" value="1"/>
</dbReference>
<comment type="subcellular location">
    <subcellularLocation>
        <location evidence="1">Membrane</location>
    </subcellularLocation>
</comment>
<keyword evidence="6 9" id="KW-0418">Kinase</keyword>
<dbReference type="InterPro" id="IPR000756">
    <property type="entry name" value="Diacylglycerol_kin_accessory"/>
</dbReference>
<dbReference type="PROSITE" id="PS50146">
    <property type="entry name" value="DAGK"/>
    <property type="match status" value="1"/>
</dbReference>
<comment type="caution">
    <text evidence="11">The sequence shown here is derived from an EMBL/GenBank/DDBJ whole genome shotgun (WGS) entry which is preliminary data.</text>
</comment>
<dbReference type="InterPro" id="IPR037607">
    <property type="entry name" value="DGK"/>
</dbReference>
<keyword evidence="7 9" id="KW-0067">ATP-binding</keyword>
<evidence type="ECO:0000256" key="8">
    <source>
        <dbReference type="ARBA" id="ARBA00023136"/>
    </source>
</evidence>
<evidence type="ECO:0000256" key="5">
    <source>
        <dbReference type="ARBA" id="ARBA00022771"/>
    </source>
</evidence>
<name>K2NVL9_TRYCR</name>
<dbReference type="SMART" id="SM00046">
    <property type="entry name" value="DAGKc"/>
    <property type="match status" value="1"/>
</dbReference>
<dbReference type="PANTHER" id="PTHR11255">
    <property type="entry name" value="DIACYLGLYCEROL KINASE"/>
    <property type="match status" value="1"/>
</dbReference>
<dbReference type="OrthoDB" id="242257at2759"/>
<keyword evidence="5" id="KW-0863">Zinc-finger</keyword>
<gene>
    <name evidence="11" type="ORF">MOQ_003147</name>
</gene>
<dbReference type="InterPro" id="IPR001206">
    <property type="entry name" value="Diacylglycerol_kinase_cat_dom"/>
</dbReference>
<dbReference type="GO" id="GO:0005524">
    <property type="term" value="F:ATP binding"/>
    <property type="evidence" value="ECO:0007669"/>
    <property type="project" value="UniProtKB-KW"/>
</dbReference>
<dbReference type="Pfam" id="PF00609">
    <property type="entry name" value="DAGK_acc"/>
    <property type="match status" value="1"/>
</dbReference>
<dbReference type="EMBL" id="AHKC01009490">
    <property type="protein sequence ID" value="EKF32992.1"/>
    <property type="molecule type" value="Genomic_DNA"/>
</dbReference>
<dbReference type="GO" id="GO:0007200">
    <property type="term" value="P:phospholipase C-activating G protein-coupled receptor signaling pathway"/>
    <property type="evidence" value="ECO:0007669"/>
    <property type="project" value="InterPro"/>
</dbReference>
<dbReference type="PANTHER" id="PTHR11255:SF54">
    <property type="entry name" value="DIACYLGLYCEROL KINASE THETA"/>
    <property type="match status" value="1"/>
</dbReference>
<dbReference type="AlphaFoldDB" id="K2NVL9"/>